<sequence length="307" mass="33781">MAFKFRQLQYFIAVADTGSISGAAQQLSVSQSTVTEAVKELEGDLGVGLIERSGRGMALTRKGQQFLRHAKRILETVADARRSLGDEVAISGSLTVGVTALVAGYVLSDLLARFRRANPAVTVSAIEDTSDYLEHLLINGELDVAVMIMPDRPVDQALQMEMLGETPYRVWLPQGHRLAGPHPVPLDEIADEPHVMLSVDEIEETTQAFWREHGFRPKVAFRTRSVEAVRSLVGTGAGIAILPDLVYRPWSLEGDRIEARLAAEPLPMVKTGIVWRRGSDTAMAAADFITISRTQRQDRRSFGISEF</sequence>
<proteinExistence type="inferred from homology"/>
<evidence type="ECO:0000256" key="4">
    <source>
        <dbReference type="ARBA" id="ARBA00023163"/>
    </source>
</evidence>
<comment type="caution">
    <text evidence="6">The sequence shown here is derived from an EMBL/GenBank/DDBJ whole genome shotgun (WGS) entry which is preliminary data.</text>
</comment>
<dbReference type="Proteomes" id="UP001241603">
    <property type="component" value="Unassembled WGS sequence"/>
</dbReference>
<evidence type="ECO:0000259" key="5">
    <source>
        <dbReference type="PROSITE" id="PS50931"/>
    </source>
</evidence>
<name>A0ABU0H9H2_9HYPH</name>
<evidence type="ECO:0000313" key="6">
    <source>
        <dbReference type="EMBL" id="MDQ0438930.1"/>
    </source>
</evidence>
<evidence type="ECO:0000256" key="3">
    <source>
        <dbReference type="ARBA" id="ARBA00023125"/>
    </source>
</evidence>
<dbReference type="SUPFAM" id="SSF53850">
    <property type="entry name" value="Periplasmic binding protein-like II"/>
    <property type="match status" value="1"/>
</dbReference>
<evidence type="ECO:0000313" key="7">
    <source>
        <dbReference type="Proteomes" id="UP001241603"/>
    </source>
</evidence>
<gene>
    <name evidence="6" type="ORF">QO014_003325</name>
</gene>
<feature type="domain" description="HTH lysR-type" evidence="5">
    <location>
        <begin position="3"/>
        <end position="60"/>
    </location>
</feature>
<dbReference type="RefSeq" id="WP_266349804.1">
    <property type="nucleotide sequence ID" value="NZ_JAPKNG010000004.1"/>
</dbReference>
<keyword evidence="7" id="KW-1185">Reference proteome</keyword>
<evidence type="ECO:0000256" key="2">
    <source>
        <dbReference type="ARBA" id="ARBA00023015"/>
    </source>
</evidence>
<dbReference type="PRINTS" id="PR00039">
    <property type="entry name" value="HTHLYSR"/>
</dbReference>
<dbReference type="SUPFAM" id="SSF46785">
    <property type="entry name" value="Winged helix' DNA-binding domain"/>
    <property type="match status" value="1"/>
</dbReference>
<accession>A0ABU0H9H2</accession>
<dbReference type="PANTHER" id="PTHR30346:SF0">
    <property type="entry name" value="HCA OPERON TRANSCRIPTIONAL ACTIVATOR HCAR"/>
    <property type="match status" value="1"/>
</dbReference>
<comment type="similarity">
    <text evidence="1">Belongs to the LysR transcriptional regulatory family.</text>
</comment>
<dbReference type="Gene3D" id="3.40.190.10">
    <property type="entry name" value="Periplasmic binding protein-like II"/>
    <property type="match status" value="2"/>
</dbReference>
<dbReference type="Gene3D" id="1.10.10.10">
    <property type="entry name" value="Winged helix-like DNA-binding domain superfamily/Winged helix DNA-binding domain"/>
    <property type="match status" value="1"/>
</dbReference>
<dbReference type="Pfam" id="PF00126">
    <property type="entry name" value="HTH_1"/>
    <property type="match status" value="1"/>
</dbReference>
<dbReference type="InterPro" id="IPR005119">
    <property type="entry name" value="LysR_subst-bd"/>
</dbReference>
<dbReference type="InterPro" id="IPR036388">
    <property type="entry name" value="WH-like_DNA-bd_sf"/>
</dbReference>
<dbReference type="InterPro" id="IPR036390">
    <property type="entry name" value="WH_DNA-bd_sf"/>
</dbReference>
<evidence type="ECO:0000256" key="1">
    <source>
        <dbReference type="ARBA" id="ARBA00009437"/>
    </source>
</evidence>
<keyword evidence="2" id="KW-0805">Transcription regulation</keyword>
<keyword evidence="4" id="KW-0804">Transcription</keyword>
<dbReference type="PROSITE" id="PS50931">
    <property type="entry name" value="HTH_LYSR"/>
    <property type="match status" value="1"/>
</dbReference>
<protein>
    <submittedName>
        <fullName evidence="6">Molybdate transport repressor ModE-like protein</fullName>
    </submittedName>
</protein>
<dbReference type="PANTHER" id="PTHR30346">
    <property type="entry name" value="TRANSCRIPTIONAL DUAL REGULATOR HCAR-RELATED"/>
    <property type="match status" value="1"/>
</dbReference>
<dbReference type="Pfam" id="PF03466">
    <property type="entry name" value="LysR_substrate"/>
    <property type="match status" value="1"/>
</dbReference>
<reference evidence="6 7" key="1">
    <citation type="submission" date="2023-07" db="EMBL/GenBank/DDBJ databases">
        <title>Genomic Encyclopedia of Type Strains, Phase IV (KMG-IV): sequencing the most valuable type-strain genomes for metagenomic binning, comparative biology and taxonomic classification.</title>
        <authorList>
            <person name="Goeker M."/>
        </authorList>
    </citation>
    <scope>NUCLEOTIDE SEQUENCE [LARGE SCALE GENOMIC DNA]</scope>
    <source>
        <strain evidence="6 7">B6-8</strain>
    </source>
</reference>
<dbReference type="InterPro" id="IPR000847">
    <property type="entry name" value="LysR_HTH_N"/>
</dbReference>
<keyword evidence="3" id="KW-0238">DNA-binding</keyword>
<organism evidence="6 7">
    <name type="scientific">Kaistia dalseonensis</name>
    <dbReference type="NCBI Taxonomy" id="410840"/>
    <lineage>
        <taxon>Bacteria</taxon>
        <taxon>Pseudomonadati</taxon>
        <taxon>Pseudomonadota</taxon>
        <taxon>Alphaproteobacteria</taxon>
        <taxon>Hyphomicrobiales</taxon>
        <taxon>Kaistiaceae</taxon>
        <taxon>Kaistia</taxon>
    </lineage>
</organism>
<dbReference type="EMBL" id="JAUSVO010000004">
    <property type="protein sequence ID" value="MDQ0438930.1"/>
    <property type="molecule type" value="Genomic_DNA"/>
</dbReference>